<proteinExistence type="predicted"/>
<evidence type="ECO:0000313" key="3">
    <source>
        <dbReference type="Proteomes" id="UP000011715"/>
    </source>
</evidence>
<reference evidence="1" key="3">
    <citation type="submission" date="2011-03" db="EMBL/GenBank/DDBJ databases">
        <title>Annotation of Magnaporthe poae ATCC 64411.</title>
        <authorList>
            <person name="Ma L.-J."/>
            <person name="Dead R."/>
            <person name="Young S.K."/>
            <person name="Zeng Q."/>
            <person name="Gargeya S."/>
            <person name="Fitzgerald M."/>
            <person name="Haas B."/>
            <person name="Abouelleil A."/>
            <person name="Alvarado L."/>
            <person name="Arachchi H.M."/>
            <person name="Berlin A."/>
            <person name="Brown A."/>
            <person name="Chapman S.B."/>
            <person name="Chen Z."/>
            <person name="Dunbar C."/>
            <person name="Freedman E."/>
            <person name="Gearin G."/>
            <person name="Gellesch M."/>
            <person name="Goldberg J."/>
            <person name="Griggs A."/>
            <person name="Gujja S."/>
            <person name="Heiman D."/>
            <person name="Howarth C."/>
            <person name="Larson L."/>
            <person name="Lui A."/>
            <person name="MacDonald P.J.P."/>
            <person name="Mehta T."/>
            <person name="Montmayeur A."/>
            <person name="Murphy C."/>
            <person name="Neiman D."/>
            <person name="Pearson M."/>
            <person name="Priest M."/>
            <person name="Roberts A."/>
            <person name="Saif S."/>
            <person name="Shea T."/>
            <person name="Shenoy N."/>
            <person name="Sisk P."/>
            <person name="Stolte C."/>
            <person name="Sykes S."/>
            <person name="Yandava C."/>
            <person name="Wortman J."/>
            <person name="Nusbaum C."/>
            <person name="Birren B."/>
        </authorList>
    </citation>
    <scope>NUCLEOTIDE SEQUENCE</scope>
    <source>
        <strain evidence="1">ATCC 64411</strain>
    </source>
</reference>
<dbReference type="Proteomes" id="UP000011715">
    <property type="component" value="Unassembled WGS sequence"/>
</dbReference>
<sequence length="141" mass="15431">MTTWLLAFRRGAGRCLSLAVPGPRWQILPVSPRWWLCCAKSVCHYPFFLPYPAFFASPKPRVPAQGRRFRSAKLPPALSCQLEQRPLATVTTAGPVSIAASATTHAAVHPVTLASLRSEVKNTPRTNSAPLPARLQISTLF</sequence>
<dbReference type="EMBL" id="ADBL01002524">
    <property type="status" value="NOT_ANNOTATED_CDS"/>
    <property type="molecule type" value="Genomic_DNA"/>
</dbReference>
<dbReference type="VEuPathDB" id="FungiDB:MAPG_09848"/>
<reference evidence="2" key="4">
    <citation type="journal article" date="2015" name="G3 (Bethesda)">
        <title>Genome sequences of three phytopathogenic species of the Magnaporthaceae family of fungi.</title>
        <authorList>
            <person name="Okagaki L.H."/>
            <person name="Nunes C.C."/>
            <person name="Sailsbery J."/>
            <person name="Clay B."/>
            <person name="Brown D."/>
            <person name="John T."/>
            <person name="Oh Y."/>
            <person name="Young N."/>
            <person name="Fitzgerald M."/>
            <person name="Haas B.J."/>
            <person name="Zeng Q."/>
            <person name="Young S."/>
            <person name="Adiconis X."/>
            <person name="Fan L."/>
            <person name="Levin J.Z."/>
            <person name="Mitchell T.K."/>
            <person name="Okubara P.A."/>
            <person name="Farman M.L."/>
            <person name="Kohn L.M."/>
            <person name="Birren B."/>
            <person name="Ma L.-J."/>
            <person name="Dean R.A."/>
        </authorList>
    </citation>
    <scope>NUCLEOTIDE SEQUENCE</scope>
    <source>
        <strain evidence="2">ATCC 64411 / 73-15</strain>
    </source>
</reference>
<dbReference type="AlphaFoldDB" id="A0A0C4EB08"/>
<evidence type="ECO:0000313" key="1">
    <source>
        <dbReference type="EMBL" id="KLU91327.1"/>
    </source>
</evidence>
<keyword evidence="3" id="KW-1185">Reference proteome</keyword>
<evidence type="ECO:0000313" key="2">
    <source>
        <dbReference type="EnsemblFungi" id="MAPG_09848T0"/>
    </source>
</evidence>
<protein>
    <submittedName>
        <fullName evidence="1 2">Uncharacterized protein</fullName>
    </submittedName>
</protein>
<reference evidence="2" key="5">
    <citation type="submission" date="2015-06" db="UniProtKB">
        <authorList>
            <consortium name="EnsemblFungi"/>
        </authorList>
    </citation>
    <scope>IDENTIFICATION</scope>
    <source>
        <strain evidence="2">ATCC 64411</strain>
    </source>
</reference>
<dbReference type="EMBL" id="GL876977">
    <property type="protein sequence ID" value="KLU91327.1"/>
    <property type="molecule type" value="Genomic_DNA"/>
</dbReference>
<reference evidence="3" key="2">
    <citation type="submission" date="2010-05" db="EMBL/GenBank/DDBJ databases">
        <title>The genome sequence of Magnaporthe poae strain ATCC 64411.</title>
        <authorList>
            <person name="Ma L.-J."/>
            <person name="Dead R."/>
            <person name="Young S."/>
            <person name="Zeng Q."/>
            <person name="Koehrsen M."/>
            <person name="Alvarado L."/>
            <person name="Berlin A."/>
            <person name="Chapman S.B."/>
            <person name="Chen Z."/>
            <person name="Freedman E."/>
            <person name="Gellesch M."/>
            <person name="Goldberg J."/>
            <person name="Griggs A."/>
            <person name="Gujja S."/>
            <person name="Heilman E.R."/>
            <person name="Heiman D."/>
            <person name="Hepburn T."/>
            <person name="Howarth C."/>
            <person name="Jen D."/>
            <person name="Larson L."/>
            <person name="Mehta T."/>
            <person name="Neiman D."/>
            <person name="Pearson M."/>
            <person name="Roberts A."/>
            <person name="Saif S."/>
            <person name="Shea T."/>
            <person name="Shenoy N."/>
            <person name="Sisk P."/>
            <person name="Stolte C."/>
            <person name="Sykes S."/>
            <person name="Walk T."/>
            <person name="White J."/>
            <person name="Yandava C."/>
            <person name="Haas B."/>
            <person name="Nusbaum C."/>
            <person name="Birren B."/>
        </authorList>
    </citation>
    <scope>NUCLEOTIDE SEQUENCE [LARGE SCALE GENOMIC DNA]</scope>
    <source>
        <strain evidence="3">ATCC 64411 / 73-15</strain>
    </source>
</reference>
<name>A0A0C4EB08_MAGP6</name>
<dbReference type="EnsemblFungi" id="MAPG_09848T0">
    <property type="protein sequence ID" value="MAPG_09848T0"/>
    <property type="gene ID" value="MAPG_09848"/>
</dbReference>
<organism evidence="2 3">
    <name type="scientific">Magnaporthiopsis poae (strain ATCC 64411 / 73-15)</name>
    <name type="common">Kentucky bluegrass fungus</name>
    <name type="synonym">Magnaporthe poae</name>
    <dbReference type="NCBI Taxonomy" id="644358"/>
    <lineage>
        <taxon>Eukaryota</taxon>
        <taxon>Fungi</taxon>
        <taxon>Dikarya</taxon>
        <taxon>Ascomycota</taxon>
        <taxon>Pezizomycotina</taxon>
        <taxon>Sordariomycetes</taxon>
        <taxon>Sordariomycetidae</taxon>
        <taxon>Magnaporthales</taxon>
        <taxon>Magnaporthaceae</taxon>
        <taxon>Magnaporthiopsis</taxon>
    </lineage>
</organism>
<reference evidence="1" key="1">
    <citation type="submission" date="2010-05" db="EMBL/GenBank/DDBJ databases">
        <title>The Genome Sequence of Magnaporthe poae strain ATCC 64411.</title>
        <authorList>
            <consortium name="The Broad Institute Genome Sequencing Platform"/>
            <consortium name="Broad Institute Genome Sequencing Center for Infectious Disease"/>
            <person name="Ma L.-J."/>
            <person name="Dead R."/>
            <person name="Young S."/>
            <person name="Zeng Q."/>
            <person name="Koehrsen M."/>
            <person name="Alvarado L."/>
            <person name="Berlin A."/>
            <person name="Chapman S.B."/>
            <person name="Chen Z."/>
            <person name="Freedman E."/>
            <person name="Gellesch M."/>
            <person name="Goldberg J."/>
            <person name="Griggs A."/>
            <person name="Gujja S."/>
            <person name="Heilman E.R."/>
            <person name="Heiman D."/>
            <person name="Hepburn T."/>
            <person name="Howarth C."/>
            <person name="Jen D."/>
            <person name="Larson L."/>
            <person name="Mehta T."/>
            <person name="Neiman D."/>
            <person name="Pearson M."/>
            <person name="Roberts A."/>
            <person name="Saif S."/>
            <person name="Shea T."/>
            <person name="Shenoy N."/>
            <person name="Sisk P."/>
            <person name="Stolte C."/>
            <person name="Sykes S."/>
            <person name="Walk T."/>
            <person name="White J."/>
            <person name="Yandava C."/>
            <person name="Haas B."/>
            <person name="Nusbaum C."/>
            <person name="Birren B."/>
        </authorList>
    </citation>
    <scope>NUCLEOTIDE SEQUENCE</scope>
    <source>
        <strain evidence="1">ATCC 64411</strain>
    </source>
</reference>
<gene>
    <name evidence="1" type="ORF">MAPG_09848</name>
</gene>
<accession>A0A0C4EB08</accession>